<comment type="caution">
    <text evidence="2">The sequence shown here is derived from an EMBL/GenBank/DDBJ whole genome shotgun (WGS) entry which is preliminary data.</text>
</comment>
<evidence type="ECO:0000259" key="1">
    <source>
        <dbReference type="PROSITE" id="PS50263"/>
    </source>
</evidence>
<keyword evidence="2" id="KW-0449">Lipoprotein</keyword>
<protein>
    <submittedName>
        <fullName evidence="2">Nitrilase/cyanide hydratase and apolipoprotein N-acyltransferase</fullName>
    </submittedName>
</protein>
<name>T1BNP2_9ZZZZ</name>
<sequence length="221" mass="23477">MTIVAALQMSSGPEVRANLAEARALLEAAADRGARLAVLPENFAFMGLRDADKLAIGELDGAGPIQDFLAESARRLGLWIVGGTVPVTGARDGRVAAASLVYDANGERRARYDKIHLFDVRLPERSESYRESAHIAPGAAVVVLDTPAGRLGLSVCYDVRFAELYRAMAAQGAQLFAVPAAFTVATGRAHWEVLLRARAIENLCAVIAAGQVGSAPQRPRD</sequence>
<dbReference type="PROSITE" id="PS50263">
    <property type="entry name" value="CN_HYDROLASE"/>
    <property type="match status" value="1"/>
</dbReference>
<gene>
    <name evidence="2" type="ORF">B1A_06408</name>
</gene>
<dbReference type="Pfam" id="PF00795">
    <property type="entry name" value="CN_hydrolase"/>
    <property type="match status" value="1"/>
</dbReference>
<organism evidence="2">
    <name type="scientific">mine drainage metagenome</name>
    <dbReference type="NCBI Taxonomy" id="410659"/>
    <lineage>
        <taxon>unclassified sequences</taxon>
        <taxon>metagenomes</taxon>
        <taxon>ecological metagenomes</taxon>
    </lineage>
</organism>
<dbReference type="Gene3D" id="3.60.110.10">
    <property type="entry name" value="Carbon-nitrogen hydrolase"/>
    <property type="match status" value="1"/>
</dbReference>
<dbReference type="EMBL" id="AUZX01004657">
    <property type="protein sequence ID" value="EQD70218.1"/>
    <property type="molecule type" value="Genomic_DNA"/>
</dbReference>
<evidence type="ECO:0000313" key="2">
    <source>
        <dbReference type="EMBL" id="EQD70218.1"/>
    </source>
</evidence>
<dbReference type="InterPro" id="IPR003010">
    <property type="entry name" value="C-N_Hydrolase"/>
</dbReference>
<feature type="non-terminal residue" evidence="2">
    <location>
        <position position="221"/>
    </location>
</feature>
<dbReference type="SUPFAM" id="SSF56317">
    <property type="entry name" value="Carbon-nitrogen hydrolase"/>
    <property type="match status" value="1"/>
</dbReference>
<dbReference type="GO" id="GO:0016746">
    <property type="term" value="F:acyltransferase activity"/>
    <property type="evidence" value="ECO:0007669"/>
    <property type="project" value="UniProtKB-KW"/>
</dbReference>
<proteinExistence type="predicted"/>
<dbReference type="PANTHER" id="PTHR23088">
    <property type="entry name" value="NITRILASE-RELATED"/>
    <property type="match status" value="1"/>
</dbReference>
<keyword evidence="2" id="KW-0808">Transferase</keyword>
<dbReference type="PANTHER" id="PTHR23088:SF27">
    <property type="entry name" value="DEAMINATED GLUTATHIONE AMIDASE"/>
    <property type="match status" value="1"/>
</dbReference>
<feature type="domain" description="CN hydrolase" evidence="1">
    <location>
        <begin position="1"/>
        <end position="221"/>
    </location>
</feature>
<reference evidence="2" key="1">
    <citation type="submission" date="2013-08" db="EMBL/GenBank/DDBJ databases">
        <authorList>
            <person name="Mendez C."/>
            <person name="Richter M."/>
            <person name="Ferrer M."/>
            <person name="Sanchez J."/>
        </authorList>
    </citation>
    <scope>NUCLEOTIDE SEQUENCE</scope>
</reference>
<accession>T1BNP2</accession>
<dbReference type="AlphaFoldDB" id="T1BNP2"/>
<reference evidence="2" key="2">
    <citation type="journal article" date="2014" name="ISME J.">
        <title>Microbial stratification in low pH oxic and suboxic macroscopic growths along an acid mine drainage.</title>
        <authorList>
            <person name="Mendez-Garcia C."/>
            <person name="Mesa V."/>
            <person name="Sprenger R.R."/>
            <person name="Richter M."/>
            <person name="Diez M.S."/>
            <person name="Solano J."/>
            <person name="Bargiela R."/>
            <person name="Golyshina O.V."/>
            <person name="Manteca A."/>
            <person name="Ramos J.L."/>
            <person name="Gallego J.R."/>
            <person name="Llorente I."/>
            <person name="Martins Dos Santos V.A."/>
            <person name="Jensen O.N."/>
            <person name="Pelaez A.I."/>
            <person name="Sanchez J."/>
            <person name="Ferrer M."/>
        </authorList>
    </citation>
    <scope>NUCLEOTIDE SEQUENCE</scope>
</reference>
<dbReference type="InterPro" id="IPR036526">
    <property type="entry name" value="C-N_Hydrolase_sf"/>
</dbReference>
<keyword evidence="2" id="KW-0012">Acyltransferase</keyword>